<accession>A0A1H4NYB5</accession>
<gene>
    <name evidence="2" type="ORF">SAMN05216178_3066</name>
</gene>
<protein>
    <recommendedName>
        <fullName evidence="4">Branched-chain amino acid transport protein (AzlD)</fullName>
    </recommendedName>
</protein>
<keyword evidence="3" id="KW-1185">Reference proteome</keyword>
<dbReference type="Proteomes" id="UP000198982">
    <property type="component" value="Unassembled WGS sequence"/>
</dbReference>
<feature type="transmembrane region" description="Helical" evidence="1">
    <location>
        <begin position="65"/>
        <end position="98"/>
    </location>
</feature>
<evidence type="ECO:0008006" key="4">
    <source>
        <dbReference type="Google" id="ProtNLM"/>
    </source>
</evidence>
<evidence type="ECO:0000256" key="1">
    <source>
        <dbReference type="SAM" id="Phobius"/>
    </source>
</evidence>
<keyword evidence="1" id="KW-0472">Membrane</keyword>
<name>A0A1H4NYB5_9PSED</name>
<reference evidence="3" key="1">
    <citation type="submission" date="2016-10" db="EMBL/GenBank/DDBJ databases">
        <authorList>
            <person name="Varghese N."/>
            <person name="Submissions S."/>
        </authorList>
    </citation>
    <scope>NUCLEOTIDE SEQUENCE [LARGE SCALE GENOMIC DNA]</scope>
    <source>
        <strain evidence="3">DSM 9751</strain>
    </source>
</reference>
<dbReference type="AlphaFoldDB" id="A0A1H4NYB5"/>
<evidence type="ECO:0000313" key="3">
    <source>
        <dbReference type="Proteomes" id="UP000198982"/>
    </source>
</evidence>
<keyword evidence="1" id="KW-0812">Transmembrane</keyword>
<organism evidence="2 3">
    <name type="scientific">Pseudomonas saponiphila</name>
    <dbReference type="NCBI Taxonomy" id="556534"/>
    <lineage>
        <taxon>Bacteria</taxon>
        <taxon>Pseudomonadati</taxon>
        <taxon>Pseudomonadota</taxon>
        <taxon>Gammaproteobacteria</taxon>
        <taxon>Pseudomonadales</taxon>
        <taxon>Pseudomonadaceae</taxon>
        <taxon>Pseudomonas</taxon>
    </lineage>
</organism>
<sequence length="103" mass="10629">MSQAGWVTIAALFTTSCLVRIIPAFVTLRLRPGLQRCLQEELPVAVFLNFAVYIAYSEIGREPLAAAGSLLIVGAITLGGSLGLLAAAAIGTAAYAALLQLPG</sequence>
<proteinExistence type="predicted"/>
<evidence type="ECO:0000313" key="2">
    <source>
        <dbReference type="EMBL" id="SEC00124.1"/>
    </source>
</evidence>
<dbReference type="RefSeq" id="WP_092314861.1">
    <property type="nucleotide sequence ID" value="NZ_FNTJ01000001.1"/>
</dbReference>
<dbReference type="EMBL" id="FNTJ01000001">
    <property type="protein sequence ID" value="SEC00124.1"/>
    <property type="molecule type" value="Genomic_DNA"/>
</dbReference>
<keyword evidence="1" id="KW-1133">Transmembrane helix</keyword>
<feature type="transmembrane region" description="Helical" evidence="1">
    <location>
        <begin position="6"/>
        <end position="30"/>
    </location>
</feature>
<feature type="transmembrane region" description="Helical" evidence="1">
    <location>
        <begin position="42"/>
        <end position="59"/>
    </location>
</feature>